<evidence type="ECO:0000313" key="1">
    <source>
        <dbReference type="EMBL" id="TVU15848.1"/>
    </source>
</evidence>
<keyword evidence="2" id="KW-1185">Reference proteome</keyword>
<dbReference type="Gramene" id="TVU15848">
    <property type="protein sequence ID" value="TVU15848"/>
    <property type="gene ID" value="EJB05_39389"/>
</dbReference>
<gene>
    <name evidence="1" type="ORF">EJB05_39389</name>
</gene>
<dbReference type="EMBL" id="RWGY01000031">
    <property type="protein sequence ID" value="TVU15848.1"/>
    <property type="molecule type" value="Genomic_DNA"/>
</dbReference>
<evidence type="ECO:0000313" key="2">
    <source>
        <dbReference type="Proteomes" id="UP000324897"/>
    </source>
</evidence>
<sequence>MAEAMVYKTPELSVRLNFPPVQNNLYHVVPIGSRLPVSGQGEYCGDSGSVKRQGETLIALFGTRS</sequence>
<proteinExistence type="predicted"/>
<dbReference type="AlphaFoldDB" id="A0A5J9TYB6"/>
<comment type="caution">
    <text evidence="1">The sequence shown here is derived from an EMBL/GenBank/DDBJ whole genome shotgun (WGS) entry which is preliminary data.</text>
</comment>
<protein>
    <submittedName>
        <fullName evidence="1">Uncharacterized protein</fullName>
    </submittedName>
</protein>
<organism evidence="1 2">
    <name type="scientific">Eragrostis curvula</name>
    <name type="common">weeping love grass</name>
    <dbReference type="NCBI Taxonomy" id="38414"/>
    <lineage>
        <taxon>Eukaryota</taxon>
        <taxon>Viridiplantae</taxon>
        <taxon>Streptophyta</taxon>
        <taxon>Embryophyta</taxon>
        <taxon>Tracheophyta</taxon>
        <taxon>Spermatophyta</taxon>
        <taxon>Magnoliopsida</taxon>
        <taxon>Liliopsida</taxon>
        <taxon>Poales</taxon>
        <taxon>Poaceae</taxon>
        <taxon>PACMAD clade</taxon>
        <taxon>Chloridoideae</taxon>
        <taxon>Eragrostideae</taxon>
        <taxon>Eragrostidinae</taxon>
        <taxon>Eragrostis</taxon>
    </lineage>
</organism>
<accession>A0A5J9TYB6</accession>
<reference evidence="1 2" key="1">
    <citation type="journal article" date="2019" name="Sci. Rep.">
        <title>A high-quality genome of Eragrostis curvula grass provides insights into Poaceae evolution and supports new strategies to enhance forage quality.</title>
        <authorList>
            <person name="Carballo J."/>
            <person name="Santos B.A.C.M."/>
            <person name="Zappacosta D."/>
            <person name="Garbus I."/>
            <person name="Selva J.P."/>
            <person name="Gallo C.A."/>
            <person name="Diaz A."/>
            <person name="Albertini E."/>
            <person name="Caccamo M."/>
            <person name="Echenique V."/>
        </authorList>
    </citation>
    <scope>NUCLEOTIDE SEQUENCE [LARGE SCALE GENOMIC DNA]</scope>
    <source>
        <strain evidence="2">cv. Victoria</strain>
        <tissue evidence="1">Leaf</tissue>
    </source>
</reference>
<dbReference type="Proteomes" id="UP000324897">
    <property type="component" value="Unassembled WGS sequence"/>
</dbReference>
<name>A0A5J9TYB6_9POAL</name>